<dbReference type="Proteomes" id="UP000298471">
    <property type="component" value="Unassembled WGS sequence"/>
</dbReference>
<keyword evidence="2" id="KW-1185">Reference proteome</keyword>
<evidence type="ECO:0000313" key="2">
    <source>
        <dbReference type="Proteomes" id="UP000298471"/>
    </source>
</evidence>
<accession>A0A4Z0Q0Z8</accession>
<dbReference type="RefSeq" id="WP_135397630.1">
    <property type="nucleotide sequence ID" value="NZ_SRMB01000005.1"/>
</dbReference>
<dbReference type="EMBL" id="SRMB01000005">
    <property type="protein sequence ID" value="TGE22833.1"/>
    <property type="molecule type" value="Genomic_DNA"/>
</dbReference>
<sequence length="170" mass="19278">MEHLLFSLEDFAPYQELPENIRLDRMAPHMREAQRRLKGVLTEPLQAELVRRHKATELTGDYLELHSKAIPVLVHAALAYFWPFSQTTLTAVGLRQKNSQYSDPVDPRTLASQAAVFDGRALSYEVELRAWLITHAVSFVGFYPDASHCGAQPAPSRMPTVVVQAIRRLR</sequence>
<gene>
    <name evidence="1" type="ORF">E5K02_20930</name>
</gene>
<dbReference type="AlphaFoldDB" id="A0A4Z0Q0Z8"/>
<proteinExistence type="predicted"/>
<reference evidence="1 2" key="1">
    <citation type="submission" date="2019-04" db="EMBL/GenBank/DDBJ databases">
        <authorList>
            <person name="Feng G."/>
            <person name="Zhang J."/>
            <person name="Zhu H."/>
        </authorList>
    </citation>
    <scope>NUCLEOTIDE SEQUENCE [LARGE SCALE GENOMIC DNA]</scope>
    <source>
        <strain evidence="1 2">9PBR-1</strain>
    </source>
</reference>
<comment type="caution">
    <text evidence="1">The sequence shown here is derived from an EMBL/GenBank/DDBJ whole genome shotgun (WGS) entry which is preliminary data.</text>
</comment>
<name>A0A4Z0Q0Z8_9BACT</name>
<evidence type="ECO:0000313" key="1">
    <source>
        <dbReference type="EMBL" id="TGE22833.1"/>
    </source>
</evidence>
<dbReference type="InterPro" id="IPR046558">
    <property type="entry name" value="DUF6712"/>
</dbReference>
<organism evidence="1 2">
    <name type="scientific">Hymenobacter metallicola</name>
    <dbReference type="NCBI Taxonomy" id="2563114"/>
    <lineage>
        <taxon>Bacteria</taxon>
        <taxon>Pseudomonadati</taxon>
        <taxon>Bacteroidota</taxon>
        <taxon>Cytophagia</taxon>
        <taxon>Cytophagales</taxon>
        <taxon>Hymenobacteraceae</taxon>
        <taxon>Hymenobacter</taxon>
    </lineage>
</organism>
<protein>
    <submittedName>
        <fullName evidence="1">Uncharacterized protein</fullName>
    </submittedName>
</protein>
<dbReference type="Pfam" id="PF20459">
    <property type="entry name" value="DUF6712"/>
    <property type="match status" value="1"/>
</dbReference>
<dbReference type="OrthoDB" id="881271at2"/>